<proteinExistence type="predicted"/>
<keyword evidence="2" id="KW-1185">Reference proteome</keyword>
<gene>
    <name evidence="1" type="ORF">O159_16620</name>
</gene>
<reference evidence="1 2" key="1">
    <citation type="journal article" date="2013" name="Genome Announc.">
        <title>Complete Genome Sequence of Leifsonia xyli subsp. cynodontis Strain DSM46306, a Gram-Positive Bacterial Pathogen of Grasses.</title>
        <authorList>
            <person name="Monteiro-Vitorello C.B."/>
            <person name="Zerillo M.M."/>
            <person name="Van Sluys M.A."/>
            <person name="Camargo L.E."/>
            <person name="Kitajima J.P."/>
        </authorList>
    </citation>
    <scope>NUCLEOTIDE SEQUENCE [LARGE SCALE GENOMIC DNA]</scope>
    <source>
        <strain evidence="1 2">DSM 46306</strain>
    </source>
</reference>
<accession>U3P8B2</accession>
<dbReference type="InterPro" id="IPR010982">
    <property type="entry name" value="Lambda_DNA-bd_dom_sf"/>
</dbReference>
<dbReference type="Proteomes" id="UP000016743">
    <property type="component" value="Chromosome"/>
</dbReference>
<protein>
    <recommendedName>
        <fullName evidence="3">HTH cro/C1-type domain-containing protein</fullName>
    </recommendedName>
</protein>
<dbReference type="EMBL" id="CP006734">
    <property type="protein sequence ID" value="AGW41709.1"/>
    <property type="molecule type" value="Genomic_DNA"/>
</dbReference>
<organism evidence="1 2">
    <name type="scientific">Leifsonia xyli subsp. cynodontis DSM 46306</name>
    <dbReference type="NCBI Taxonomy" id="1389489"/>
    <lineage>
        <taxon>Bacteria</taxon>
        <taxon>Bacillati</taxon>
        <taxon>Actinomycetota</taxon>
        <taxon>Actinomycetes</taxon>
        <taxon>Micrococcales</taxon>
        <taxon>Microbacteriaceae</taxon>
        <taxon>Leifsonia</taxon>
    </lineage>
</organism>
<dbReference type="SUPFAM" id="SSF47413">
    <property type="entry name" value="lambda repressor-like DNA-binding domains"/>
    <property type="match status" value="1"/>
</dbReference>
<dbReference type="AlphaFoldDB" id="U3P8B2"/>
<sequence length="90" mass="9838">MTTVMDTYSSTIAGAVRAVLGHSKKSISGLAMFLDLSRETASSRVNGSSVFNVNELEMTARFLGITVDDLNELADLFHRIECRNEKRVAA</sequence>
<evidence type="ECO:0008006" key="3">
    <source>
        <dbReference type="Google" id="ProtNLM"/>
    </source>
</evidence>
<name>U3P8B2_LEIXC</name>
<dbReference type="PATRIC" id="fig|1389489.3.peg.1602"/>
<dbReference type="HOGENOM" id="CLU_2437219_0_0_11"/>
<evidence type="ECO:0000313" key="1">
    <source>
        <dbReference type="EMBL" id="AGW41709.1"/>
    </source>
</evidence>
<evidence type="ECO:0000313" key="2">
    <source>
        <dbReference type="Proteomes" id="UP000016743"/>
    </source>
</evidence>
<dbReference type="KEGG" id="lxy:O159_16620"/>
<dbReference type="RefSeq" id="WP_021755175.1">
    <property type="nucleotide sequence ID" value="NC_022438.1"/>
</dbReference>
<dbReference type="GO" id="GO:0003677">
    <property type="term" value="F:DNA binding"/>
    <property type="evidence" value="ECO:0007669"/>
    <property type="project" value="InterPro"/>
</dbReference>